<dbReference type="AlphaFoldDB" id="A0AAP0KSP0"/>
<evidence type="ECO:0000313" key="1">
    <source>
        <dbReference type="EMBL" id="KAK9157505.1"/>
    </source>
</evidence>
<organism evidence="1 2">
    <name type="scientific">Stephania cephalantha</name>
    <dbReference type="NCBI Taxonomy" id="152367"/>
    <lineage>
        <taxon>Eukaryota</taxon>
        <taxon>Viridiplantae</taxon>
        <taxon>Streptophyta</taxon>
        <taxon>Embryophyta</taxon>
        <taxon>Tracheophyta</taxon>
        <taxon>Spermatophyta</taxon>
        <taxon>Magnoliopsida</taxon>
        <taxon>Ranunculales</taxon>
        <taxon>Menispermaceae</taxon>
        <taxon>Menispermoideae</taxon>
        <taxon>Cissampelideae</taxon>
        <taxon>Stephania</taxon>
    </lineage>
</organism>
<reference evidence="1 2" key="1">
    <citation type="submission" date="2024-01" db="EMBL/GenBank/DDBJ databases">
        <title>Genome assemblies of Stephania.</title>
        <authorList>
            <person name="Yang L."/>
        </authorList>
    </citation>
    <scope>NUCLEOTIDE SEQUENCE [LARGE SCALE GENOMIC DNA]</scope>
    <source>
        <strain evidence="1">JXDWG</strain>
        <tissue evidence="1">Leaf</tissue>
    </source>
</reference>
<protein>
    <submittedName>
        <fullName evidence="1">Uncharacterized protein</fullName>
    </submittedName>
</protein>
<evidence type="ECO:0000313" key="2">
    <source>
        <dbReference type="Proteomes" id="UP001419268"/>
    </source>
</evidence>
<comment type="caution">
    <text evidence="1">The sequence shown here is derived from an EMBL/GenBank/DDBJ whole genome shotgun (WGS) entry which is preliminary data.</text>
</comment>
<name>A0AAP0KSP0_9MAGN</name>
<gene>
    <name evidence="1" type="ORF">Scep_004079</name>
</gene>
<sequence length="244" mass="26913">MAIAEEDSSSVRSRADPKGVYYLAKCVLRGSVVLQAVQGHIRSPSYNDIVFGKPQDHEKLEALLGHHITSRSATQQICAAGGSKSPVPPDPELALGSTTSGRSKILEVALLIEAPFIQLPDPPDPELGKCPISMASFAFLFYASMKQIRAANGSKNLDLAVLVVFREDFIVVVTGTSAKIDSLFLFYNDWFAALVPPPWPPPRFLVHLEKMTFAIGRDTRVDRMMGGMWLHRYACHYCHVHAYT</sequence>
<keyword evidence="2" id="KW-1185">Reference proteome</keyword>
<accession>A0AAP0KSP0</accession>
<dbReference type="Proteomes" id="UP001419268">
    <property type="component" value="Unassembled WGS sequence"/>
</dbReference>
<proteinExistence type="predicted"/>
<dbReference type="EMBL" id="JBBNAG010000002">
    <property type="protein sequence ID" value="KAK9157505.1"/>
    <property type="molecule type" value="Genomic_DNA"/>
</dbReference>